<evidence type="ECO:0000256" key="3">
    <source>
        <dbReference type="ARBA" id="ARBA00022475"/>
    </source>
</evidence>
<evidence type="ECO:0000256" key="5">
    <source>
        <dbReference type="ARBA" id="ARBA00022989"/>
    </source>
</evidence>
<feature type="domain" description="ABC transmembrane type-1" evidence="9">
    <location>
        <begin position="95"/>
        <end position="302"/>
    </location>
</feature>
<comment type="subcellular location">
    <subcellularLocation>
        <location evidence="1 7">Cell membrane</location>
        <topology evidence="1 7">Multi-pass membrane protein</topology>
    </subcellularLocation>
</comment>
<feature type="transmembrane region" description="Helical" evidence="7">
    <location>
        <begin position="237"/>
        <end position="259"/>
    </location>
</feature>
<dbReference type="CDD" id="cd06261">
    <property type="entry name" value="TM_PBP2"/>
    <property type="match status" value="1"/>
</dbReference>
<dbReference type="PROSITE" id="PS50928">
    <property type="entry name" value="ABC_TM1"/>
    <property type="match status" value="1"/>
</dbReference>
<evidence type="ECO:0000256" key="8">
    <source>
        <dbReference type="SAM" id="SignalP"/>
    </source>
</evidence>
<keyword evidence="11" id="KW-1185">Reference proteome</keyword>
<dbReference type="GO" id="GO:0055085">
    <property type="term" value="P:transmembrane transport"/>
    <property type="evidence" value="ECO:0007669"/>
    <property type="project" value="InterPro"/>
</dbReference>
<accession>A0A1R4IVW6</accession>
<sequence length="320" mass="34111">MIRYAVARVASAVLVLLGVSAVVFAVADATPGDPLAGQDTQNMTEEQLAGLRAAYGLDRPPVERYLAWLGQFAIGNWGTSLSGGRPVTSLVLEPFANTLVLTVAAVLLCLVFGTLIGAVAGFRQGSVADRISMGVVQIGHNAPTYWFGVVLVGVFALWLGWLPASGMRDLRGDGGVVDLLRHLALPAVAASFGSMLILARLVRSKIIDISHADYIRLFRSLGISPARIRARHYGRNTLPTVITITGLQIGALMSGVLFVEKVFVWPGIGTQLFNAIAAKDFLVIQAGVMLVAVTFVTVNLITDLTLDALNPRLRTPRRTA</sequence>
<feature type="signal peptide" evidence="8">
    <location>
        <begin position="1"/>
        <end position="25"/>
    </location>
</feature>
<evidence type="ECO:0000313" key="10">
    <source>
        <dbReference type="EMBL" id="SJN23725.1"/>
    </source>
</evidence>
<dbReference type="RefSeq" id="WP_087136347.1">
    <property type="nucleotide sequence ID" value="NZ_FUKR01000022.1"/>
</dbReference>
<dbReference type="PANTHER" id="PTHR43163">
    <property type="entry name" value="DIPEPTIDE TRANSPORT SYSTEM PERMEASE PROTEIN DPPB-RELATED"/>
    <property type="match status" value="1"/>
</dbReference>
<protein>
    <submittedName>
        <fullName evidence="10">Oligopeptide transport system permease protein OppB (TC 3.A.1.5.1)</fullName>
    </submittedName>
</protein>
<evidence type="ECO:0000256" key="2">
    <source>
        <dbReference type="ARBA" id="ARBA00022448"/>
    </source>
</evidence>
<comment type="similarity">
    <text evidence="7">Belongs to the binding-protein-dependent transport system permease family.</text>
</comment>
<evidence type="ECO:0000256" key="7">
    <source>
        <dbReference type="RuleBase" id="RU363032"/>
    </source>
</evidence>
<evidence type="ECO:0000256" key="1">
    <source>
        <dbReference type="ARBA" id="ARBA00004651"/>
    </source>
</evidence>
<keyword evidence="3" id="KW-1003">Cell membrane</keyword>
<evidence type="ECO:0000256" key="4">
    <source>
        <dbReference type="ARBA" id="ARBA00022692"/>
    </source>
</evidence>
<dbReference type="Gene3D" id="1.10.3720.10">
    <property type="entry name" value="MetI-like"/>
    <property type="match status" value="1"/>
</dbReference>
<keyword evidence="6 7" id="KW-0472">Membrane</keyword>
<feature type="transmembrane region" description="Helical" evidence="7">
    <location>
        <begin position="99"/>
        <end position="122"/>
    </location>
</feature>
<keyword evidence="8" id="KW-0732">Signal</keyword>
<gene>
    <name evidence="10" type="ORF">FM119_03780</name>
</gene>
<evidence type="ECO:0000313" key="11">
    <source>
        <dbReference type="Proteomes" id="UP000196778"/>
    </source>
</evidence>
<dbReference type="PANTHER" id="PTHR43163:SF6">
    <property type="entry name" value="DIPEPTIDE TRANSPORT SYSTEM PERMEASE PROTEIN DPPB-RELATED"/>
    <property type="match status" value="1"/>
</dbReference>
<evidence type="ECO:0000256" key="6">
    <source>
        <dbReference type="ARBA" id="ARBA00023136"/>
    </source>
</evidence>
<organism evidence="10 11">
    <name type="scientific">Mycetocola reblochoni REB411</name>
    <dbReference type="NCBI Taxonomy" id="1255698"/>
    <lineage>
        <taxon>Bacteria</taxon>
        <taxon>Bacillati</taxon>
        <taxon>Actinomycetota</taxon>
        <taxon>Actinomycetes</taxon>
        <taxon>Micrococcales</taxon>
        <taxon>Microbacteriaceae</taxon>
        <taxon>Mycetocola</taxon>
    </lineage>
</organism>
<keyword evidence="5 7" id="KW-1133">Transmembrane helix</keyword>
<keyword evidence="2 7" id="KW-0813">Transport</keyword>
<dbReference type="Pfam" id="PF19300">
    <property type="entry name" value="BPD_transp_1_N"/>
    <property type="match status" value="1"/>
</dbReference>
<dbReference type="Pfam" id="PF00528">
    <property type="entry name" value="BPD_transp_1"/>
    <property type="match status" value="1"/>
</dbReference>
<dbReference type="Proteomes" id="UP000196778">
    <property type="component" value="Unassembled WGS sequence"/>
</dbReference>
<feature type="transmembrane region" description="Helical" evidence="7">
    <location>
        <begin position="143"/>
        <end position="163"/>
    </location>
</feature>
<dbReference type="InterPro" id="IPR035906">
    <property type="entry name" value="MetI-like_sf"/>
</dbReference>
<keyword evidence="4 7" id="KW-0812">Transmembrane</keyword>
<reference evidence="11" key="1">
    <citation type="submission" date="2017-02" db="EMBL/GenBank/DDBJ databases">
        <authorList>
            <person name="Dridi B."/>
        </authorList>
    </citation>
    <scope>NUCLEOTIDE SEQUENCE [LARGE SCALE GENOMIC DNA]</scope>
    <source>
        <strain evidence="11">EB411</strain>
    </source>
</reference>
<feature type="transmembrane region" description="Helical" evidence="7">
    <location>
        <begin position="183"/>
        <end position="202"/>
    </location>
</feature>
<dbReference type="InterPro" id="IPR000515">
    <property type="entry name" value="MetI-like"/>
</dbReference>
<dbReference type="GO" id="GO:0005886">
    <property type="term" value="C:plasma membrane"/>
    <property type="evidence" value="ECO:0007669"/>
    <property type="project" value="UniProtKB-SubCell"/>
</dbReference>
<feature type="transmembrane region" description="Helical" evidence="7">
    <location>
        <begin position="282"/>
        <end position="302"/>
    </location>
</feature>
<dbReference type="OrthoDB" id="3171583at2"/>
<dbReference type="SUPFAM" id="SSF161098">
    <property type="entry name" value="MetI-like"/>
    <property type="match status" value="1"/>
</dbReference>
<dbReference type="EMBL" id="FUKR01000022">
    <property type="protein sequence ID" value="SJN23725.1"/>
    <property type="molecule type" value="Genomic_DNA"/>
</dbReference>
<proteinExistence type="inferred from homology"/>
<feature type="chain" id="PRO_5039726511" evidence="8">
    <location>
        <begin position="26"/>
        <end position="320"/>
    </location>
</feature>
<name>A0A1R4IVW6_9MICO</name>
<evidence type="ECO:0000259" key="9">
    <source>
        <dbReference type="PROSITE" id="PS50928"/>
    </source>
</evidence>
<dbReference type="AlphaFoldDB" id="A0A1R4IVW6"/>
<dbReference type="InterPro" id="IPR045621">
    <property type="entry name" value="BPD_transp_1_N"/>
</dbReference>